<dbReference type="InterPro" id="IPR013087">
    <property type="entry name" value="Znf_C2H2_type"/>
</dbReference>
<dbReference type="InterPro" id="IPR036236">
    <property type="entry name" value="Znf_C2H2_sf"/>
</dbReference>
<dbReference type="GO" id="GO:0005634">
    <property type="term" value="C:nucleus"/>
    <property type="evidence" value="ECO:0007669"/>
    <property type="project" value="UniProtKB-SubCell"/>
</dbReference>
<organism evidence="13">
    <name type="scientific">Photinus pyralis</name>
    <name type="common">Common eastern firefly</name>
    <name type="synonym">Lampyris pyralis</name>
    <dbReference type="NCBI Taxonomy" id="7054"/>
    <lineage>
        <taxon>Eukaryota</taxon>
        <taxon>Metazoa</taxon>
        <taxon>Ecdysozoa</taxon>
        <taxon>Arthropoda</taxon>
        <taxon>Hexapoda</taxon>
        <taxon>Insecta</taxon>
        <taxon>Pterygota</taxon>
        <taxon>Neoptera</taxon>
        <taxon>Endopterygota</taxon>
        <taxon>Coleoptera</taxon>
        <taxon>Polyphaga</taxon>
        <taxon>Elateriformia</taxon>
        <taxon>Elateroidea</taxon>
        <taxon>Lampyridae</taxon>
        <taxon>Lampyrinae</taxon>
        <taxon>Photinus</taxon>
    </lineage>
</organism>
<dbReference type="Pfam" id="PF00096">
    <property type="entry name" value="zf-C2H2"/>
    <property type="match status" value="3"/>
</dbReference>
<evidence type="ECO:0000256" key="6">
    <source>
        <dbReference type="ARBA" id="ARBA00023242"/>
    </source>
</evidence>
<comment type="subcellular location">
    <subcellularLocation>
        <location evidence="1">Nucleus</location>
    </subcellularLocation>
</comment>
<feature type="domain" description="C2H2-type" evidence="11">
    <location>
        <begin position="369"/>
        <end position="396"/>
    </location>
</feature>
<keyword evidence="4 7" id="KW-0863">Zinc-finger</keyword>
<dbReference type="PANTHER" id="PTHR24406">
    <property type="entry name" value="TRANSCRIPTIONAL REPRESSOR CTCFL-RELATED"/>
    <property type="match status" value="1"/>
</dbReference>
<feature type="domain" description="C2H2-type" evidence="11">
    <location>
        <begin position="849"/>
        <end position="877"/>
    </location>
</feature>
<dbReference type="Gene3D" id="3.30.160.60">
    <property type="entry name" value="Classic Zinc Finger"/>
    <property type="match status" value="5"/>
</dbReference>
<evidence type="ECO:0008006" key="14">
    <source>
        <dbReference type="Google" id="ProtNLM"/>
    </source>
</evidence>
<feature type="binding site" evidence="8">
    <location>
        <position position="23"/>
    </location>
    <ligand>
        <name>Zn(2+)</name>
        <dbReference type="ChEBI" id="CHEBI:29105"/>
    </ligand>
</feature>
<dbReference type="Pfam" id="PF07776">
    <property type="entry name" value="zf-AD"/>
    <property type="match status" value="1"/>
</dbReference>
<dbReference type="PROSITE" id="PS00028">
    <property type="entry name" value="ZINC_FINGER_C2H2_1"/>
    <property type="match status" value="10"/>
</dbReference>
<feature type="region of interest" description="Disordered" evidence="10">
    <location>
        <begin position="523"/>
        <end position="558"/>
    </location>
</feature>
<feature type="domain" description="C2H2-type" evidence="11">
    <location>
        <begin position="340"/>
        <end position="368"/>
    </location>
</feature>
<name>A0A1Y1LXD0_PHOPY</name>
<feature type="binding site" evidence="8">
    <location>
        <position position="68"/>
    </location>
    <ligand>
        <name>Zn(2+)</name>
        <dbReference type="ChEBI" id="CHEBI:29105"/>
    </ligand>
</feature>
<feature type="domain" description="C2H2-type" evidence="11">
    <location>
        <begin position="817"/>
        <end position="844"/>
    </location>
</feature>
<evidence type="ECO:0000256" key="10">
    <source>
        <dbReference type="SAM" id="MobiDB-lite"/>
    </source>
</evidence>
<feature type="compositionally biased region" description="Basic and acidic residues" evidence="10">
    <location>
        <begin position="523"/>
        <end position="534"/>
    </location>
</feature>
<evidence type="ECO:0000256" key="4">
    <source>
        <dbReference type="ARBA" id="ARBA00022771"/>
    </source>
</evidence>
<dbReference type="PROSITE" id="PS51915">
    <property type="entry name" value="ZAD"/>
    <property type="match status" value="1"/>
</dbReference>
<dbReference type="GO" id="GO:0008270">
    <property type="term" value="F:zinc ion binding"/>
    <property type="evidence" value="ECO:0007669"/>
    <property type="project" value="UniProtKB-UniRule"/>
</dbReference>
<dbReference type="InterPro" id="IPR050888">
    <property type="entry name" value="ZnF_C2H2-type_TF"/>
</dbReference>
<dbReference type="EMBL" id="GEZM01046098">
    <property type="protein sequence ID" value="JAV77518.1"/>
    <property type="molecule type" value="Transcribed_RNA"/>
</dbReference>
<feature type="domain" description="C2H2-type" evidence="11">
    <location>
        <begin position="791"/>
        <end position="818"/>
    </location>
</feature>
<proteinExistence type="predicted"/>
<evidence type="ECO:0000259" key="11">
    <source>
        <dbReference type="PROSITE" id="PS50157"/>
    </source>
</evidence>
<keyword evidence="5 8" id="KW-0862">Zinc</keyword>
<feature type="domain" description="C2H2-type" evidence="11">
    <location>
        <begin position="444"/>
        <end position="472"/>
    </location>
</feature>
<feature type="binding site" evidence="8">
    <location>
        <position position="20"/>
    </location>
    <ligand>
        <name>Zn(2+)</name>
        <dbReference type="ChEBI" id="CHEBI:29105"/>
    </ligand>
</feature>
<dbReference type="SUPFAM" id="SSF57716">
    <property type="entry name" value="Glucocorticoid receptor-like (DNA-binding domain)"/>
    <property type="match status" value="1"/>
</dbReference>
<evidence type="ECO:0000256" key="7">
    <source>
        <dbReference type="PROSITE-ProRule" id="PRU00042"/>
    </source>
</evidence>
<evidence type="ECO:0000256" key="1">
    <source>
        <dbReference type="ARBA" id="ARBA00004123"/>
    </source>
</evidence>
<dbReference type="SMART" id="SM00355">
    <property type="entry name" value="ZnF_C2H2"/>
    <property type="match status" value="11"/>
</dbReference>
<sequence length="891" mass="102357">MDEDLRRYLNYNMYYISEFCRVCLKNENPLVDITKNDTESDPLINKLKLCVSEVEWPTNSSILMCPVCVQNLNLAYEFKTQCLQATKLFENYIEELKQSEKESDGFEVNEEHVEDYISRQKELEQFQQQLFLNVKSYQQFYPQIANVAQANPFQNVYLNIVPPPAAKPFTKNAKLPPNDLNQNMFVNINNTLHKILPIVSPTNDVKLSIPQLPLRTQEDVNISNLLTNSKTEELSVEIDPTCFDCEDDCKTPKECDEANADSELKSIPSLAKLTDTIETFAPLPDTKLDSSIKVEKTFVPPVIATNTFVPIRPKKNYMLPDLDFLNLDHFMADKTQVKSVICELCGQMCDTIKSLYAHIRQIHSGEFPYRCKHCSTVYALQNQYETHMKRHASHKSNAFSKDMITLEDLSVHNEAILFPASVEASPNNHEASDDEGEPNLNLEFKCDICPRSFHNSHGLSRHKFKRHQPQRRKYFVKGMKNAKCDICNREFSTQSYLQLHIKLHFRKNDYRLKVFNKDKYITEKQEDGGEKNQEQSETQPDEDESTETNPNCDKSGESNEIVEEVVDEAKSSQGQGLKIKINLRNLKNSHEIVEKIGEAEEVSEPVVSETSMEVDEDVADLKLGGSKSDADSSKSDILTDVNMECEPEVQGSGDDSVKGDALPQIPPPPIKPELVNGKQQCVFCLKLYRRKHDLKRHLNNIHLKAIQYVCHLCQTPFYEAFQLTRHLRQHNGFVRCGTCLKEYSIIRDLKLHITAAHDNNAFSQCGSCGLSFQRIRYLREHMHEHDKTITYRCHLCPEEFKESRDLSRHLVEHSGMYACNICHTTFSAEQELNNHSKCHSEDPANERKYTCELCPSKFKKKRYLMAHIRKTHSSKNAEVLNAMVEVDSKSA</sequence>
<evidence type="ECO:0000256" key="3">
    <source>
        <dbReference type="ARBA" id="ARBA00022737"/>
    </source>
</evidence>
<keyword evidence="6" id="KW-0539">Nucleus</keyword>
<reference evidence="13" key="1">
    <citation type="journal article" date="2016" name="Sci. Rep.">
        <title>Molecular characterization of firefly nuptial gifts: a multi-omics approach sheds light on postcopulatory sexual selection.</title>
        <authorList>
            <person name="Al-Wathiqui N."/>
            <person name="Fallon T.R."/>
            <person name="South A."/>
            <person name="Weng J.K."/>
            <person name="Lewis S.M."/>
        </authorList>
    </citation>
    <scope>NUCLEOTIDE SEQUENCE</scope>
</reference>
<dbReference type="PROSITE" id="PS50157">
    <property type="entry name" value="ZINC_FINGER_C2H2_2"/>
    <property type="match status" value="9"/>
</dbReference>
<dbReference type="SUPFAM" id="SSF57667">
    <property type="entry name" value="beta-beta-alpha zinc fingers"/>
    <property type="match status" value="4"/>
</dbReference>
<evidence type="ECO:0000256" key="5">
    <source>
        <dbReference type="ARBA" id="ARBA00022833"/>
    </source>
</evidence>
<evidence type="ECO:0000313" key="13">
    <source>
        <dbReference type="EMBL" id="JAV77518.1"/>
    </source>
</evidence>
<keyword evidence="3" id="KW-0677">Repeat</keyword>
<evidence type="ECO:0000256" key="2">
    <source>
        <dbReference type="ARBA" id="ARBA00022723"/>
    </source>
</evidence>
<evidence type="ECO:0000256" key="8">
    <source>
        <dbReference type="PROSITE-ProRule" id="PRU01263"/>
    </source>
</evidence>
<feature type="domain" description="C2H2-type" evidence="11">
    <location>
        <begin position="763"/>
        <end position="785"/>
    </location>
</feature>
<feature type="coiled-coil region" evidence="9">
    <location>
        <begin position="82"/>
        <end position="109"/>
    </location>
</feature>
<accession>A0A1Y1LXD0</accession>
<dbReference type="AlphaFoldDB" id="A0A1Y1LXD0"/>
<feature type="domain" description="C2H2-type" evidence="11">
    <location>
        <begin position="482"/>
        <end position="509"/>
    </location>
</feature>
<evidence type="ECO:0000259" key="12">
    <source>
        <dbReference type="PROSITE" id="PS51915"/>
    </source>
</evidence>
<feature type="domain" description="C2H2-type" evidence="11">
    <location>
        <begin position="708"/>
        <end position="732"/>
    </location>
</feature>
<dbReference type="SMART" id="SM00868">
    <property type="entry name" value="zf-AD"/>
    <property type="match status" value="2"/>
</dbReference>
<keyword evidence="9" id="KW-0175">Coiled coil</keyword>
<evidence type="ECO:0000256" key="9">
    <source>
        <dbReference type="SAM" id="Coils"/>
    </source>
</evidence>
<feature type="domain" description="ZAD" evidence="12">
    <location>
        <begin position="18"/>
        <end position="92"/>
    </location>
</feature>
<protein>
    <recommendedName>
        <fullName evidence="14">Protein krueppel</fullName>
    </recommendedName>
</protein>
<feature type="binding site" evidence="8">
    <location>
        <position position="65"/>
    </location>
    <ligand>
        <name>Zn(2+)</name>
        <dbReference type="ChEBI" id="CHEBI:29105"/>
    </ligand>
</feature>
<dbReference type="InterPro" id="IPR012934">
    <property type="entry name" value="Znf_AD"/>
</dbReference>
<keyword evidence="2 8" id="KW-0479">Metal-binding</keyword>